<dbReference type="OrthoDB" id="2548432at2759"/>
<accession>A0A5M3ML80</accession>
<reference evidence="3" key="1">
    <citation type="journal article" date="2012" name="Science">
        <title>The Paleozoic origin of enzymatic lignin decomposition reconstructed from 31 fungal genomes.</title>
        <authorList>
            <person name="Floudas D."/>
            <person name="Binder M."/>
            <person name="Riley R."/>
            <person name="Barry K."/>
            <person name="Blanchette R.A."/>
            <person name="Henrissat B."/>
            <person name="Martinez A.T."/>
            <person name="Otillar R."/>
            <person name="Spatafora J.W."/>
            <person name="Yadav J.S."/>
            <person name="Aerts A."/>
            <person name="Benoit I."/>
            <person name="Boyd A."/>
            <person name="Carlson A."/>
            <person name="Copeland A."/>
            <person name="Coutinho P.M."/>
            <person name="de Vries R.P."/>
            <person name="Ferreira P."/>
            <person name="Findley K."/>
            <person name="Foster B."/>
            <person name="Gaskell J."/>
            <person name="Glotzer D."/>
            <person name="Gorecki P."/>
            <person name="Heitman J."/>
            <person name="Hesse C."/>
            <person name="Hori C."/>
            <person name="Igarashi K."/>
            <person name="Jurgens J.A."/>
            <person name="Kallen N."/>
            <person name="Kersten P."/>
            <person name="Kohler A."/>
            <person name="Kuees U."/>
            <person name="Kumar T.K.A."/>
            <person name="Kuo A."/>
            <person name="LaButti K."/>
            <person name="Larrondo L.F."/>
            <person name="Lindquist E."/>
            <person name="Ling A."/>
            <person name="Lombard V."/>
            <person name="Lucas S."/>
            <person name="Lundell T."/>
            <person name="Martin R."/>
            <person name="McLaughlin D.J."/>
            <person name="Morgenstern I."/>
            <person name="Morin E."/>
            <person name="Murat C."/>
            <person name="Nagy L.G."/>
            <person name="Nolan M."/>
            <person name="Ohm R.A."/>
            <person name="Patyshakuliyeva A."/>
            <person name="Rokas A."/>
            <person name="Ruiz-Duenas F.J."/>
            <person name="Sabat G."/>
            <person name="Salamov A."/>
            <person name="Samejima M."/>
            <person name="Schmutz J."/>
            <person name="Slot J.C."/>
            <person name="St John F."/>
            <person name="Stenlid J."/>
            <person name="Sun H."/>
            <person name="Sun S."/>
            <person name="Syed K."/>
            <person name="Tsang A."/>
            <person name="Wiebenga A."/>
            <person name="Young D."/>
            <person name="Pisabarro A."/>
            <person name="Eastwood D.C."/>
            <person name="Martin F."/>
            <person name="Cullen D."/>
            <person name="Grigoriev I.V."/>
            <person name="Hibbett D.S."/>
        </authorList>
    </citation>
    <scope>NUCLEOTIDE SEQUENCE [LARGE SCALE GENOMIC DNA]</scope>
    <source>
        <strain evidence="3">RWD-64-598 SS2</strain>
    </source>
</reference>
<dbReference type="Proteomes" id="UP000053558">
    <property type="component" value="Unassembled WGS sequence"/>
</dbReference>
<sequence length="381" mass="41828">MSSPSESSCSSLDSYIAQVKGGLPFLFLGIFMAAIMVMMSIMLFIFSAPSSRKRPIFILNVFSLCFGLVDAVGNIYGQIHTMLSPNTPQSTAELLLFVSSFQFAPMIAELALIIRLFAVLPRVTTARRTYAIVIGIPVLMKVGRLVNFILFLVLAAQRSAVQSDGQADAQGKILQIFGGGNFTAELILHLVDNTMIKHDSRMSSTAIIRSGMFLSLIYNQMLKSHAGSWTTRVRGLLLISLTNFLLPVLMDSSILLVWFIAGANEAFVSIASLFMANGYVIIVSVVFATIWTMGYRFKEDHRSQEIVLSTLRGEPGQRSGSHIISYDSPQAPMGDDCHAIPITRIIKILDEFLIVPTFAPFVLGKSKAFVRPGRRNATGQE</sequence>
<feature type="transmembrane region" description="Helical" evidence="1">
    <location>
        <begin position="25"/>
        <end position="45"/>
    </location>
</feature>
<name>A0A5M3ML80_CONPW</name>
<feature type="transmembrane region" description="Helical" evidence="1">
    <location>
        <begin position="96"/>
        <end position="118"/>
    </location>
</feature>
<keyword evidence="1" id="KW-1133">Transmembrane helix</keyword>
<evidence type="ECO:0000256" key="1">
    <source>
        <dbReference type="SAM" id="Phobius"/>
    </source>
</evidence>
<dbReference type="AlphaFoldDB" id="A0A5M3ML80"/>
<keyword evidence="1" id="KW-0812">Transmembrane</keyword>
<dbReference type="OMA" id="CHAIPIT"/>
<comment type="caution">
    <text evidence="2">The sequence shown here is derived from an EMBL/GenBank/DDBJ whole genome shotgun (WGS) entry which is preliminary data.</text>
</comment>
<feature type="transmembrane region" description="Helical" evidence="1">
    <location>
        <begin position="130"/>
        <end position="156"/>
    </location>
</feature>
<dbReference type="GeneID" id="19209212"/>
<gene>
    <name evidence="2" type="ORF">CONPUDRAFT_74282</name>
</gene>
<dbReference type="InterPro" id="IPR027458">
    <property type="entry name" value="STE2_TM1-TM2_sf"/>
</dbReference>
<keyword evidence="3" id="KW-1185">Reference proteome</keyword>
<proteinExistence type="predicted"/>
<dbReference type="RefSeq" id="XP_007769843.1">
    <property type="nucleotide sequence ID" value="XM_007771653.1"/>
</dbReference>
<evidence type="ECO:0000313" key="3">
    <source>
        <dbReference type="Proteomes" id="UP000053558"/>
    </source>
</evidence>
<feature type="transmembrane region" description="Helical" evidence="1">
    <location>
        <begin position="267"/>
        <end position="293"/>
    </location>
</feature>
<dbReference type="Gene3D" id="1.10.287.920">
    <property type="entry name" value="Pheromone alpha factor receptor"/>
    <property type="match status" value="1"/>
</dbReference>
<dbReference type="EMBL" id="JH711580">
    <property type="protein sequence ID" value="EIW79992.1"/>
    <property type="molecule type" value="Genomic_DNA"/>
</dbReference>
<dbReference type="KEGG" id="cput:CONPUDRAFT_74282"/>
<protein>
    <submittedName>
        <fullName evidence="2">Uncharacterized protein</fullName>
    </submittedName>
</protein>
<feature type="transmembrane region" description="Helical" evidence="1">
    <location>
        <begin position="233"/>
        <end position="261"/>
    </location>
</feature>
<organism evidence="2 3">
    <name type="scientific">Coniophora puteana (strain RWD-64-598)</name>
    <name type="common">Brown rot fungus</name>
    <dbReference type="NCBI Taxonomy" id="741705"/>
    <lineage>
        <taxon>Eukaryota</taxon>
        <taxon>Fungi</taxon>
        <taxon>Dikarya</taxon>
        <taxon>Basidiomycota</taxon>
        <taxon>Agaricomycotina</taxon>
        <taxon>Agaricomycetes</taxon>
        <taxon>Agaricomycetidae</taxon>
        <taxon>Boletales</taxon>
        <taxon>Coniophorineae</taxon>
        <taxon>Coniophoraceae</taxon>
        <taxon>Coniophora</taxon>
    </lineage>
</organism>
<evidence type="ECO:0000313" key="2">
    <source>
        <dbReference type="EMBL" id="EIW79992.1"/>
    </source>
</evidence>
<keyword evidence="1" id="KW-0472">Membrane</keyword>
<feature type="transmembrane region" description="Helical" evidence="1">
    <location>
        <begin position="57"/>
        <end position="76"/>
    </location>
</feature>